<reference evidence="1" key="1">
    <citation type="submission" date="2021-01" db="EMBL/GenBank/DDBJ databases">
        <title>Whole genome shotgun sequence of Virgisporangium aurantiacum NBRC 16421.</title>
        <authorList>
            <person name="Komaki H."/>
            <person name="Tamura T."/>
        </authorList>
    </citation>
    <scope>NUCLEOTIDE SEQUENCE</scope>
    <source>
        <strain evidence="1">NBRC 16421</strain>
    </source>
</reference>
<comment type="caution">
    <text evidence="1">The sequence shown here is derived from an EMBL/GenBank/DDBJ whole genome shotgun (WGS) entry which is preliminary data.</text>
</comment>
<sequence>MPADPDAADSDTDDLLALCAEYFARRAERVARCRRVLSEYSATAAEYSVMAFLTAQFDQLDAAARHGADLVAAVQRDRARGDRIWFTIVPGR</sequence>
<keyword evidence="2" id="KW-1185">Reference proteome</keyword>
<evidence type="ECO:0000313" key="2">
    <source>
        <dbReference type="Proteomes" id="UP000612585"/>
    </source>
</evidence>
<dbReference type="AlphaFoldDB" id="A0A8J3ZCQ9"/>
<dbReference type="EMBL" id="BOPG01000045">
    <property type="protein sequence ID" value="GIJ59340.1"/>
    <property type="molecule type" value="Genomic_DNA"/>
</dbReference>
<protein>
    <submittedName>
        <fullName evidence="1">Uncharacterized protein</fullName>
    </submittedName>
</protein>
<organism evidence="1 2">
    <name type="scientific">Virgisporangium aurantiacum</name>
    <dbReference type="NCBI Taxonomy" id="175570"/>
    <lineage>
        <taxon>Bacteria</taxon>
        <taxon>Bacillati</taxon>
        <taxon>Actinomycetota</taxon>
        <taxon>Actinomycetes</taxon>
        <taxon>Micromonosporales</taxon>
        <taxon>Micromonosporaceae</taxon>
        <taxon>Virgisporangium</taxon>
    </lineage>
</organism>
<proteinExistence type="predicted"/>
<dbReference type="Proteomes" id="UP000612585">
    <property type="component" value="Unassembled WGS sequence"/>
</dbReference>
<name>A0A8J3ZCQ9_9ACTN</name>
<accession>A0A8J3ZCQ9</accession>
<evidence type="ECO:0000313" key="1">
    <source>
        <dbReference type="EMBL" id="GIJ59340.1"/>
    </source>
</evidence>
<gene>
    <name evidence="1" type="ORF">Vau01_068560</name>
</gene>
<dbReference type="RefSeq" id="WP_204001312.1">
    <property type="nucleotide sequence ID" value="NZ_BOPG01000045.1"/>
</dbReference>